<protein>
    <submittedName>
        <fullName evidence="4">Extensin</fullName>
    </submittedName>
</protein>
<dbReference type="Proteomes" id="UP000252023">
    <property type="component" value="Chromosome"/>
</dbReference>
<evidence type="ECO:0000256" key="2">
    <source>
        <dbReference type="SAM" id="SignalP"/>
    </source>
</evidence>
<feature type="domain" description="Extensin-like C-terminal" evidence="3">
    <location>
        <begin position="111"/>
        <end position="288"/>
    </location>
</feature>
<evidence type="ECO:0000313" key="4">
    <source>
        <dbReference type="EMBL" id="AXC48579.1"/>
    </source>
</evidence>
<organism evidence="4 5">
    <name type="scientific">Paracoccus suum</name>
    <dbReference type="NCBI Taxonomy" id="2259340"/>
    <lineage>
        <taxon>Bacteria</taxon>
        <taxon>Pseudomonadati</taxon>
        <taxon>Pseudomonadota</taxon>
        <taxon>Alphaproteobacteria</taxon>
        <taxon>Rhodobacterales</taxon>
        <taxon>Paracoccaceae</taxon>
        <taxon>Paracoccus</taxon>
    </lineage>
</organism>
<gene>
    <name evidence="4" type="ORF">DRW48_01680</name>
</gene>
<dbReference type="KEGG" id="pars:DRW48_01680"/>
<evidence type="ECO:0000256" key="1">
    <source>
        <dbReference type="SAM" id="MobiDB-lite"/>
    </source>
</evidence>
<feature type="compositionally biased region" description="Low complexity" evidence="1">
    <location>
        <begin position="43"/>
        <end position="66"/>
    </location>
</feature>
<accession>A0A344PGS4</accession>
<dbReference type="InterPro" id="IPR009683">
    <property type="entry name" value="Extensin-like_C"/>
</dbReference>
<dbReference type="AlphaFoldDB" id="A0A344PGS4"/>
<sequence length="289" mass="29685">MRAVCAAAALILGAASAVAQDRPPATPVTAVQPPPAKPESPDAADLTATENAAAPPEKPVPAAKKTPGADAEAGQPATSRPGSVGRLIPPAEPAGPPAHSLLREDDFAYSACQLALAGLGTVYTEAPPVTGEQRDCGIDRPLQVTEILPGVTLEGGPLMRCDTARALAWWMRDFVQPAARRLPGAPQVTSMALGSTYECRGTVGATTSGLSEHALGNAIDIASFTFDDKAVLPVAATDEGSASQAFLAAVRWVACMDFATVLGPGSNAAHANHLHLDVKKRRGGYRVCE</sequence>
<name>A0A344PGS4_9RHOB</name>
<reference evidence="5" key="1">
    <citation type="submission" date="2018-07" db="EMBL/GenBank/DDBJ databases">
        <title>Genome sequencing of Paracoccus sp. SC2-6.</title>
        <authorList>
            <person name="Heo J."/>
            <person name="Kim S.-J."/>
            <person name="Kwon S.-W."/>
        </authorList>
    </citation>
    <scope>NUCLEOTIDE SEQUENCE [LARGE SCALE GENOMIC DNA]</scope>
    <source>
        <strain evidence="5">SC2-6</strain>
    </source>
</reference>
<dbReference type="Pfam" id="PF06904">
    <property type="entry name" value="Extensin-like_C"/>
    <property type="match status" value="1"/>
</dbReference>
<dbReference type="EMBL" id="CP030918">
    <property type="protein sequence ID" value="AXC48579.1"/>
    <property type="molecule type" value="Genomic_DNA"/>
</dbReference>
<feature type="region of interest" description="Disordered" evidence="1">
    <location>
        <begin position="16"/>
        <end position="100"/>
    </location>
</feature>
<feature type="signal peptide" evidence="2">
    <location>
        <begin position="1"/>
        <end position="19"/>
    </location>
</feature>
<feature type="chain" id="PRO_5016674700" evidence="2">
    <location>
        <begin position="20"/>
        <end position="289"/>
    </location>
</feature>
<keyword evidence="2" id="KW-0732">Signal</keyword>
<keyword evidence="5" id="KW-1185">Reference proteome</keyword>
<proteinExistence type="predicted"/>
<evidence type="ECO:0000313" key="5">
    <source>
        <dbReference type="Proteomes" id="UP000252023"/>
    </source>
</evidence>
<dbReference type="OrthoDB" id="9809788at2"/>
<evidence type="ECO:0000259" key="3">
    <source>
        <dbReference type="Pfam" id="PF06904"/>
    </source>
</evidence>